<comment type="caution">
    <text evidence="2">The sequence shown here is derived from an EMBL/GenBank/DDBJ whole genome shotgun (WGS) entry which is preliminary data.</text>
</comment>
<dbReference type="EMBL" id="RCSW01000009">
    <property type="protein sequence ID" value="KAF7944727.1"/>
    <property type="molecule type" value="Genomic_DNA"/>
</dbReference>
<sequence>MRVGHLSSESETFSEPCHHNSIRSSLSQTIKIPKGPAAMMRVCPSASDEEAPRRSNPARSSTLSTNRSFVNGATTEPIIEERSYTSGDKEFPKNSKHHDTVSTPLAHLNCPQEATATLSKRQMPGDKCNSLANPNHHHATDSPLPSPRKNYEKSIQRRRKHI</sequence>
<reference evidence="2 3" key="1">
    <citation type="journal article" date="2020" name="Genome Biol. Evol.">
        <title>Comparative genomics of Sclerotiniaceae.</title>
        <authorList>
            <person name="Valero Jimenez C.A."/>
            <person name="Steentjes M."/>
            <person name="Scholten O.E."/>
            <person name="Van Kan J.A.L."/>
        </authorList>
    </citation>
    <scope>NUCLEOTIDE SEQUENCE [LARGE SCALE GENOMIC DNA]</scope>
    <source>
        <strain evidence="2 3">MUCL 94</strain>
    </source>
</reference>
<dbReference type="Proteomes" id="UP000710849">
    <property type="component" value="Unassembled WGS sequence"/>
</dbReference>
<keyword evidence="3" id="KW-1185">Reference proteome</keyword>
<dbReference type="GeneID" id="62148949"/>
<name>A0A9P5IP34_9HELO</name>
<evidence type="ECO:0000313" key="3">
    <source>
        <dbReference type="Proteomes" id="UP000710849"/>
    </source>
</evidence>
<feature type="region of interest" description="Disordered" evidence="1">
    <location>
        <begin position="118"/>
        <end position="162"/>
    </location>
</feature>
<feature type="region of interest" description="Disordered" evidence="1">
    <location>
        <begin position="1"/>
        <end position="106"/>
    </location>
</feature>
<accession>A0A9P5IP34</accession>
<protein>
    <submittedName>
        <fullName evidence="2">Uncharacterized protein</fullName>
    </submittedName>
</protein>
<feature type="compositionally biased region" description="Basic and acidic residues" evidence="1">
    <location>
        <begin position="79"/>
        <end position="100"/>
    </location>
</feature>
<gene>
    <name evidence="2" type="ORF">EAE97_005360</name>
</gene>
<organism evidence="2 3">
    <name type="scientific">Botrytis byssoidea</name>
    <dbReference type="NCBI Taxonomy" id="139641"/>
    <lineage>
        <taxon>Eukaryota</taxon>
        <taxon>Fungi</taxon>
        <taxon>Dikarya</taxon>
        <taxon>Ascomycota</taxon>
        <taxon>Pezizomycotina</taxon>
        <taxon>Leotiomycetes</taxon>
        <taxon>Helotiales</taxon>
        <taxon>Sclerotiniaceae</taxon>
        <taxon>Botrytis</taxon>
    </lineage>
</organism>
<evidence type="ECO:0000256" key="1">
    <source>
        <dbReference type="SAM" id="MobiDB-lite"/>
    </source>
</evidence>
<feature type="compositionally biased region" description="Polar residues" evidence="1">
    <location>
        <begin position="57"/>
        <end position="74"/>
    </location>
</feature>
<evidence type="ECO:0000313" key="2">
    <source>
        <dbReference type="EMBL" id="KAF7944727.1"/>
    </source>
</evidence>
<proteinExistence type="predicted"/>
<dbReference type="RefSeq" id="XP_038733209.1">
    <property type="nucleotide sequence ID" value="XM_038875872.1"/>
</dbReference>
<dbReference type="AlphaFoldDB" id="A0A9P5IP34"/>